<keyword evidence="2" id="KW-1185">Reference proteome</keyword>
<organism evidence="1 2">
    <name type="scientific">Flavobacterium cerinum</name>
    <dbReference type="NCBI Taxonomy" id="2502784"/>
    <lineage>
        <taxon>Bacteria</taxon>
        <taxon>Pseudomonadati</taxon>
        <taxon>Bacteroidota</taxon>
        <taxon>Flavobacteriia</taxon>
        <taxon>Flavobacteriales</taxon>
        <taxon>Flavobacteriaceae</taxon>
        <taxon>Flavobacterium</taxon>
    </lineage>
</organism>
<evidence type="ECO:0000313" key="2">
    <source>
        <dbReference type="Proteomes" id="UP001059844"/>
    </source>
</evidence>
<name>A0ABY5ITF9_9FLAO</name>
<reference evidence="1" key="1">
    <citation type="submission" date="2022-07" db="EMBL/GenBank/DDBJ databases">
        <title>Isolation, identification, and degradation of a PFOSA degrading strain from sewage treatment plant.</title>
        <authorList>
            <person name="Zhang L."/>
            <person name="Huo Y."/>
        </authorList>
    </citation>
    <scope>NUCLEOTIDE SEQUENCE</scope>
    <source>
        <strain evidence="1">C1</strain>
    </source>
</reference>
<proteinExistence type="predicted"/>
<sequence length="294" mass="31656">MEQSKLAGGGTNVGGGWLSRQFRRVSSLINDSPFLRFFFGNVSAGLEVAADLLGSIGLKTASTHVELNTTEEQQLNNWADNFLVQLKPKLEQFARASSDQSTVQSKIDLINDMYRQLGAIQAHFSAGSSGMTINQTAARKQFVNELTNQIRMVVELQTTLIPVPISINNKNIAMNSVNTNGITANSSVVSFVTPQVSTNVKTGTVNPELVIPTLPNLVFNPDPSSAIKDVADSDPIKTDPTTPVATNPTNVATPGKKKNVLLKGLGVVAAGFILYKIFTPEKKATNKNTKQKRS</sequence>
<dbReference type="Proteomes" id="UP001059844">
    <property type="component" value="Chromosome"/>
</dbReference>
<accession>A0ABY5ITF9</accession>
<protein>
    <submittedName>
        <fullName evidence="1">Uncharacterized protein</fullName>
    </submittedName>
</protein>
<evidence type="ECO:0000313" key="1">
    <source>
        <dbReference type="EMBL" id="UUC45575.1"/>
    </source>
</evidence>
<dbReference type="RefSeq" id="WP_256551268.1">
    <property type="nucleotide sequence ID" value="NZ_CP101751.1"/>
</dbReference>
<gene>
    <name evidence="1" type="ORF">NOX80_18385</name>
</gene>
<dbReference type="EMBL" id="CP101751">
    <property type="protein sequence ID" value="UUC45575.1"/>
    <property type="molecule type" value="Genomic_DNA"/>
</dbReference>